<name>A0A3E0UJ32_9GAMM</name>
<dbReference type="OrthoDB" id="3078806at2"/>
<dbReference type="Proteomes" id="UP000256999">
    <property type="component" value="Unassembled WGS sequence"/>
</dbReference>
<dbReference type="AlphaFoldDB" id="A0A3E0UJ32"/>
<evidence type="ECO:0000259" key="2">
    <source>
        <dbReference type="Pfam" id="PF19878"/>
    </source>
</evidence>
<evidence type="ECO:0000313" key="4">
    <source>
        <dbReference type="Proteomes" id="UP000256999"/>
    </source>
</evidence>
<gene>
    <name evidence="3" type="ORF">DXX92_15655</name>
</gene>
<dbReference type="InterPro" id="IPR045556">
    <property type="entry name" value="DUF6351"/>
</dbReference>
<dbReference type="RefSeq" id="WP_116001355.1">
    <property type="nucleotide sequence ID" value="NZ_QUOV01000001.1"/>
</dbReference>
<keyword evidence="1" id="KW-1133">Transmembrane helix</keyword>
<protein>
    <recommendedName>
        <fullName evidence="2">DUF6351 domain-containing protein</fullName>
    </recommendedName>
</protein>
<proteinExistence type="predicted"/>
<comment type="caution">
    <text evidence="3">The sequence shown here is derived from an EMBL/GenBank/DDBJ whole genome shotgun (WGS) entry which is preliminary data.</text>
</comment>
<feature type="transmembrane region" description="Helical" evidence="1">
    <location>
        <begin position="9"/>
        <end position="27"/>
    </location>
</feature>
<organism evidence="3 4">
    <name type="scientific">Thalassotalea euphylliae</name>
    <dbReference type="NCBI Taxonomy" id="1655234"/>
    <lineage>
        <taxon>Bacteria</taxon>
        <taxon>Pseudomonadati</taxon>
        <taxon>Pseudomonadota</taxon>
        <taxon>Gammaproteobacteria</taxon>
        <taxon>Alteromonadales</taxon>
        <taxon>Colwelliaceae</taxon>
        <taxon>Thalassotalea</taxon>
    </lineage>
</organism>
<keyword evidence="1" id="KW-0812">Transmembrane</keyword>
<evidence type="ECO:0000313" key="3">
    <source>
        <dbReference type="EMBL" id="REL36633.1"/>
    </source>
</evidence>
<dbReference type="Pfam" id="PF19878">
    <property type="entry name" value="DUF6351"/>
    <property type="match status" value="1"/>
</dbReference>
<reference evidence="3 4" key="1">
    <citation type="submission" date="2018-08" db="EMBL/GenBank/DDBJ databases">
        <title>Thalassotalea euphylliae genome.</title>
        <authorList>
            <person name="Summers S."/>
            <person name="Rice S.A."/>
            <person name="Freckelton M.L."/>
            <person name="Nedved B.T."/>
            <person name="Hadfield M.G."/>
        </authorList>
    </citation>
    <scope>NUCLEOTIDE SEQUENCE [LARGE SCALE GENOMIC DNA]</scope>
    <source>
        <strain evidence="3 4">H2</strain>
    </source>
</reference>
<evidence type="ECO:0000256" key="1">
    <source>
        <dbReference type="SAM" id="Phobius"/>
    </source>
</evidence>
<feature type="domain" description="DUF6351" evidence="2">
    <location>
        <begin position="90"/>
        <end position="729"/>
    </location>
</feature>
<dbReference type="EMBL" id="QUOV01000001">
    <property type="protein sequence ID" value="REL36633.1"/>
    <property type="molecule type" value="Genomic_DNA"/>
</dbReference>
<sequence>MLRSIQRKLVLLILLIVAATVLVYWLLTPPSKYFARQVKAVPIHSTSEQEEAQVDSLLDFSRHIRHTPRPAESFEFPIRLGQVGPLKTLYAGPPQYPFYCMTLDSGLGQPQVDNQMGWGVSVYDHEANLGKLSHLVGYSKDCAIKTQLRFAVELESGEIKVFDSRPPEALLQSALQLFHIEIGTINRFLYLLIMPVKHYSSTQVNLQHSWNNKLVYQFEGGSGIGFRQGKLRIKRTIERRIEQLRLGYAVITSTANKTSHTYNMLLAEDTARRVKQQFVSLYGEPEYTVGIGGSGGGLAQYLIGQNSTGILDAAIPLYSYPDMISQTLYALDCDLLHNYYAFRSPEPEFWQNWPNRILVEGMNAKNGETHVSAVLEPINQVLVGRWPRMPQGNSECINGWFGLSTFIHNPAQGFLNEYFSEAVVKQVQWSYWQDMVELFGRDELGFANQTWSNQGVQYGLAALVKGQISAQRFIDLNWHVGSWKPLADMSPERILGGWRGKKGILWLSLWSRNNITEATDKTPAKRADGSRQAAQSAYRSGQVFIGKINLPIIDVRHYLEDELDMHHMSASFAARQRMLAGQGHAKNQVIWVADKNHQPVTRAFAAIDRWLREIRANPALSAWQNKPADITDICFDNHGNIIASGNRVWDGQWNNQALGACAKHFKSFSNSRIAAGGPWAGSVFSCKLIPVSKAIDDGMYGDIDMQPYLSKLQAIFPDGVCDYRYPDQARPIDL</sequence>
<accession>A0A3E0UJ32</accession>
<keyword evidence="1" id="KW-0472">Membrane</keyword>